<dbReference type="InterPro" id="IPR017972">
    <property type="entry name" value="Cyt_P450_CS"/>
</dbReference>
<dbReference type="CDD" id="cd11056">
    <property type="entry name" value="CYP6-like"/>
    <property type="match status" value="1"/>
</dbReference>
<comment type="cofactor">
    <cofactor evidence="1 13">
        <name>heme</name>
        <dbReference type="ChEBI" id="CHEBI:30413"/>
    </cofactor>
</comment>
<gene>
    <name evidence="16" type="ORF">HERILL_LOCUS459</name>
</gene>
<evidence type="ECO:0000256" key="13">
    <source>
        <dbReference type="PIRSR" id="PIRSR602401-1"/>
    </source>
</evidence>
<evidence type="ECO:0000313" key="16">
    <source>
        <dbReference type="EMBL" id="CAD7077084.1"/>
    </source>
</evidence>
<keyword evidence="8" id="KW-0492">Microsome</keyword>
<evidence type="ECO:0000256" key="6">
    <source>
        <dbReference type="ARBA" id="ARBA00022723"/>
    </source>
</evidence>
<dbReference type="PRINTS" id="PR00463">
    <property type="entry name" value="EP450I"/>
</dbReference>
<dbReference type="PROSITE" id="PS00086">
    <property type="entry name" value="CYTOCHROME_P450"/>
    <property type="match status" value="1"/>
</dbReference>
<evidence type="ECO:0000256" key="3">
    <source>
        <dbReference type="ARBA" id="ARBA00004406"/>
    </source>
</evidence>
<comment type="subcellular location">
    <subcellularLocation>
        <location evidence="3">Endoplasmic reticulum membrane</location>
        <topology evidence="3">Peripheral membrane protein</topology>
    </subcellularLocation>
    <subcellularLocation>
        <location evidence="2">Microsome membrane</location>
        <topology evidence="2">Peripheral membrane protein</topology>
    </subcellularLocation>
</comment>
<evidence type="ECO:0000256" key="15">
    <source>
        <dbReference type="SAM" id="Phobius"/>
    </source>
</evidence>
<dbReference type="GO" id="GO:0005506">
    <property type="term" value="F:iron ion binding"/>
    <property type="evidence" value="ECO:0007669"/>
    <property type="project" value="InterPro"/>
</dbReference>
<accession>A0A7R8UAA6</accession>
<keyword evidence="5 13" id="KW-0349">Heme</keyword>
<keyword evidence="12 15" id="KW-0472">Membrane</keyword>
<dbReference type="EMBL" id="LR899009">
    <property type="protein sequence ID" value="CAD7077084.1"/>
    <property type="molecule type" value="Genomic_DNA"/>
</dbReference>
<name>A0A7R8UAA6_HERIL</name>
<evidence type="ECO:0000256" key="14">
    <source>
        <dbReference type="RuleBase" id="RU000461"/>
    </source>
</evidence>
<evidence type="ECO:0000256" key="5">
    <source>
        <dbReference type="ARBA" id="ARBA00022617"/>
    </source>
</evidence>
<keyword evidence="9 14" id="KW-0560">Oxidoreductase</keyword>
<keyword evidence="17" id="KW-1185">Reference proteome</keyword>
<dbReference type="GO" id="GO:0020037">
    <property type="term" value="F:heme binding"/>
    <property type="evidence" value="ECO:0007669"/>
    <property type="project" value="InterPro"/>
</dbReference>
<dbReference type="SUPFAM" id="SSF48264">
    <property type="entry name" value="Cytochrome P450"/>
    <property type="match status" value="1"/>
</dbReference>
<dbReference type="AlphaFoldDB" id="A0A7R8UAA6"/>
<dbReference type="GO" id="GO:0016705">
    <property type="term" value="F:oxidoreductase activity, acting on paired donors, with incorporation or reduction of molecular oxygen"/>
    <property type="evidence" value="ECO:0007669"/>
    <property type="project" value="InterPro"/>
</dbReference>
<dbReference type="OrthoDB" id="1470350at2759"/>
<keyword evidence="7" id="KW-0256">Endoplasmic reticulum</keyword>
<evidence type="ECO:0000256" key="12">
    <source>
        <dbReference type="ARBA" id="ARBA00023136"/>
    </source>
</evidence>
<dbReference type="GO" id="GO:0005789">
    <property type="term" value="C:endoplasmic reticulum membrane"/>
    <property type="evidence" value="ECO:0007669"/>
    <property type="project" value="UniProtKB-SubCell"/>
</dbReference>
<dbReference type="FunFam" id="1.10.630.10:FF:000042">
    <property type="entry name" value="Cytochrome P450"/>
    <property type="match status" value="1"/>
</dbReference>
<dbReference type="PRINTS" id="PR00385">
    <property type="entry name" value="P450"/>
</dbReference>
<dbReference type="InParanoid" id="A0A7R8UAA6"/>
<dbReference type="InterPro" id="IPR050476">
    <property type="entry name" value="Insect_CytP450_Detox"/>
</dbReference>
<keyword evidence="10 13" id="KW-0408">Iron</keyword>
<organism evidence="16 17">
    <name type="scientific">Hermetia illucens</name>
    <name type="common">Black soldier fly</name>
    <dbReference type="NCBI Taxonomy" id="343691"/>
    <lineage>
        <taxon>Eukaryota</taxon>
        <taxon>Metazoa</taxon>
        <taxon>Ecdysozoa</taxon>
        <taxon>Arthropoda</taxon>
        <taxon>Hexapoda</taxon>
        <taxon>Insecta</taxon>
        <taxon>Pterygota</taxon>
        <taxon>Neoptera</taxon>
        <taxon>Endopterygota</taxon>
        <taxon>Diptera</taxon>
        <taxon>Brachycera</taxon>
        <taxon>Stratiomyomorpha</taxon>
        <taxon>Stratiomyidae</taxon>
        <taxon>Hermetiinae</taxon>
        <taxon>Hermetia</taxon>
    </lineage>
</organism>
<evidence type="ECO:0000256" key="4">
    <source>
        <dbReference type="ARBA" id="ARBA00010617"/>
    </source>
</evidence>
<dbReference type="PANTHER" id="PTHR24292:SF104">
    <property type="entry name" value="CYTOCHROME P450 308A1-RELATED"/>
    <property type="match status" value="1"/>
</dbReference>
<protein>
    <recommendedName>
        <fullName evidence="18">Cytochrome P450</fullName>
    </recommendedName>
</protein>
<keyword evidence="6 13" id="KW-0479">Metal-binding</keyword>
<dbReference type="PANTHER" id="PTHR24292">
    <property type="entry name" value="CYTOCHROME P450"/>
    <property type="match status" value="1"/>
</dbReference>
<dbReference type="InterPro" id="IPR036396">
    <property type="entry name" value="Cyt_P450_sf"/>
</dbReference>
<keyword evidence="11 14" id="KW-0503">Monooxygenase</keyword>
<dbReference type="InterPro" id="IPR001128">
    <property type="entry name" value="Cyt_P450"/>
</dbReference>
<evidence type="ECO:0000256" key="8">
    <source>
        <dbReference type="ARBA" id="ARBA00022848"/>
    </source>
</evidence>
<dbReference type="InterPro" id="IPR002401">
    <property type="entry name" value="Cyt_P450_E_grp-I"/>
</dbReference>
<dbReference type="Pfam" id="PF00067">
    <property type="entry name" value="p450"/>
    <property type="match status" value="1"/>
</dbReference>
<proteinExistence type="inferred from homology"/>
<evidence type="ECO:0000256" key="2">
    <source>
        <dbReference type="ARBA" id="ARBA00004174"/>
    </source>
</evidence>
<dbReference type="Gene3D" id="1.10.630.10">
    <property type="entry name" value="Cytochrome P450"/>
    <property type="match status" value="1"/>
</dbReference>
<comment type="similarity">
    <text evidence="4 14">Belongs to the cytochrome P450 family.</text>
</comment>
<evidence type="ECO:0000256" key="10">
    <source>
        <dbReference type="ARBA" id="ARBA00023004"/>
    </source>
</evidence>
<evidence type="ECO:0000256" key="1">
    <source>
        <dbReference type="ARBA" id="ARBA00001971"/>
    </source>
</evidence>
<dbReference type="OMA" id="RFTANTM"/>
<evidence type="ECO:0008006" key="18">
    <source>
        <dbReference type="Google" id="ProtNLM"/>
    </source>
</evidence>
<keyword evidence="15" id="KW-0812">Transmembrane</keyword>
<feature type="binding site" description="axial binding residue" evidence="13">
    <location>
        <position position="439"/>
    </location>
    <ligand>
        <name>heme</name>
        <dbReference type="ChEBI" id="CHEBI:30413"/>
    </ligand>
    <ligandPart>
        <name>Fe</name>
        <dbReference type="ChEBI" id="CHEBI:18248"/>
    </ligandPart>
</feature>
<keyword evidence="15" id="KW-1133">Transmembrane helix</keyword>
<evidence type="ECO:0000313" key="17">
    <source>
        <dbReference type="Proteomes" id="UP000594454"/>
    </source>
</evidence>
<evidence type="ECO:0000256" key="9">
    <source>
        <dbReference type="ARBA" id="ARBA00023002"/>
    </source>
</evidence>
<feature type="transmembrane region" description="Helical" evidence="15">
    <location>
        <begin position="6"/>
        <end position="24"/>
    </location>
</feature>
<sequence length="499" mass="56844">MLELVVIALSLLVVYFYWSANYWARKGVKAPAPLPIVGNMLDYVRARKHYGQVYQDIYNSFPNAAYVGIYRLFNEPAILVRDSEVLKDVFIKDFQSFRDNYFLFDKKMDPLLDINPFVAVGDDWKTLRSQMGSLFTSSKIKTMFPIIYDTGRKLENYIEKERKTSLEVKSLCAKYTIEIMASASFGLEAETFTNPNSHFTKHCETVFTSHAWSYIHNMGANFWLSVSKIFNVPFVPKNMQEWLLSVIKDAIENRKLETEARNDFLEIIRNSKDSSGKPISMNTVYGHCTSLLLEGFETSSTTMANCLYELAENLDVQKKLQAEVDAIYDKYEDKITYEAVAEMAYLDKVMHETLRMHPPMLATIKKCTETTTFPPQYPSSKPITVPEGSIIVIPILAIHYDPEIYPQPNAFNPDNFSEEAQAARNKCSFLAFGEGPRICVGQRLGLTQSKAGIAAILRKFNVRISPKTQVPLQLLPDTFLSNARGGIWIDFEPRNNKAA</sequence>
<dbReference type="Proteomes" id="UP000594454">
    <property type="component" value="Chromosome 1"/>
</dbReference>
<reference evidence="16 17" key="1">
    <citation type="submission" date="2020-11" db="EMBL/GenBank/DDBJ databases">
        <authorList>
            <person name="Wallbank WR R."/>
            <person name="Pardo Diaz C."/>
            <person name="Kozak K."/>
            <person name="Martin S."/>
            <person name="Jiggins C."/>
            <person name="Moest M."/>
            <person name="Warren A I."/>
            <person name="Generalovic N T."/>
            <person name="Byers J.R.P. K."/>
            <person name="Montejo-Kovacevich G."/>
            <person name="Yen C E."/>
        </authorList>
    </citation>
    <scope>NUCLEOTIDE SEQUENCE [LARGE SCALE GENOMIC DNA]</scope>
</reference>
<dbReference type="GO" id="GO:0004497">
    <property type="term" value="F:monooxygenase activity"/>
    <property type="evidence" value="ECO:0007669"/>
    <property type="project" value="UniProtKB-KW"/>
</dbReference>
<evidence type="ECO:0000256" key="11">
    <source>
        <dbReference type="ARBA" id="ARBA00023033"/>
    </source>
</evidence>
<evidence type="ECO:0000256" key="7">
    <source>
        <dbReference type="ARBA" id="ARBA00022824"/>
    </source>
</evidence>